<accession>A0ACB8AGU3</accession>
<keyword evidence="2" id="KW-1185">Reference proteome</keyword>
<evidence type="ECO:0000313" key="1">
    <source>
        <dbReference type="EMBL" id="KAH7912109.1"/>
    </source>
</evidence>
<comment type="caution">
    <text evidence="1">The sequence shown here is derived from an EMBL/GenBank/DDBJ whole genome shotgun (WGS) entry which is preliminary data.</text>
</comment>
<dbReference type="Proteomes" id="UP000790377">
    <property type="component" value="Unassembled WGS sequence"/>
</dbReference>
<name>A0ACB8AGU3_9AGAM</name>
<evidence type="ECO:0000313" key="2">
    <source>
        <dbReference type="Proteomes" id="UP000790377"/>
    </source>
</evidence>
<organism evidence="1 2">
    <name type="scientific">Hygrophoropsis aurantiaca</name>
    <dbReference type="NCBI Taxonomy" id="72124"/>
    <lineage>
        <taxon>Eukaryota</taxon>
        <taxon>Fungi</taxon>
        <taxon>Dikarya</taxon>
        <taxon>Basidiomycota</taxon>
        <taxon>Agaricomycotina</taxon>
        <taxon>Agaricomycetes</taxon>
        <taxon>Agaricomycetidae</taxon>
        <taxon>Boletales</taxon>
        <taxon>Coniophorineae</taxon>
        <taxon>Hygrophoropsidaceae</taxon>
        <taxon>Hygrophoropsis</taxon>
    </lineage>
</organism>
<reference evidence="1" key="1">
    <citation type="journal article" date="2021" name="New Phytol.">
        <title>Evolutionary innovations through gain and loss of genes in the ectomycorrhizal Boletales.</title>
        <authorList>
            <person name="Wu G."/>
            <person name="Miyauchi S."/>
            <person name="Morin E."/>
            <person name="Kuo A."/>
            <person name="Drula E."/>
            <person name="Varga T."/>
            <person name="Kohler A."/>
            <person name="Feng B."/>
            <person name="Cao Y."/>
            <person name="Lipzen A."/>
            <person name="Daum C."/>
            <person name="Hundley H."/>
            <person name="Pangilinan J."/>
            <person name="Johnson J."/>
            <person name="Barry K."/>
            <person name="LaButti K."/>
            <person name="Ng V."/>
            <person name="Ahrendt S."/>
            <person name="Min B."/>
            <person name="Choi I.G."/>
            <person name="Park H."/>
            <person name="Plett J.M."/>
            <person name="Magnuson J."/>
            <person name="Spatafora J.W."/>
            <person name="Nagy L.G."/>
            <person name="Henrissat B."/>
            <person name="Grigoriev I.V."/>
            <person name="Yang Z.L."/>
            <person name="Xu J."/>
            <person name="Martin F.M."/>
        </authorList>
    </citation>
    <scope>NUCLEOTIDE SEQUENCE</scope>
    <source>
        <strain evidence="1">ATCC 28755</strain>
    </source>
</reference>
<dbReference type="EMBL" id="MU267659">
    <property type="protein sequence ID" value="KAH7912109.1"/>
    <property type="molecule type" value="Genomic_DNA"/>
</dbReference>
<sequence length="588" mass="64658">MRKENDDHNAVFACQVVSGKHAKLALSDSGQIYVVDLKSRHGTHLLKQGELVSKMLQPEVETPLSDGDVLTFGKTVGSGVFLVAPITVRVELLRETDEKTIHLPSPPTYTPPLSPSSPARCRKTSSGRYGVFPPTYHNTSDSSSSSPSGSYSSSGPSRSEPDSDIEEISPWMTVLRHYDPLQGINNLPSIFHEPFTKLSKPPYVSGSSGTNLSAISPSENPIAENFADDSAIADKSTNPTNLSRSHSPMELSTPSPAPSDCESDAIEQHADYGSTYSQDQPDGPVVPIPGLQAAHVDLDLYENSVKEHIETIEDLRSPPQSMIESVAGLMPQESVREQHISDITPPSMSMPNIDDEIRMVELRQSVDAFEHRLGDLRRNVDNLTGEFRETEDDVIDMQAQIQRLEKSLEFDSRWSIKRLDAAERRLSALADLQGQVNTLQTQMDAPEKEGNARPIVDIRTCANALDGLVAELKSLREDTETRLAARVEDIKIARAEALLSISSQVEAFKSLKRKREGEIIEQPSPTPTIIELPRPTFPPPTCQLPITILEPEQVRPRKRMRKVFRTITHTATAVAVGAVATWTALAFA</sequence>
<gene>
    <name evidence="1" type="ORF">BJ138DRAFT_1149167</name>
</gene>
<protein>
    <submittedName>
        <fullName evidence="1">Uncharacterized protein</fullName>
    </submittedName>
</protein>
<proteinExistence type="predicted"/>